<proteinExistence type="predicted"/>
<dbReference type="EMBL" id="CP171853">
    <property type="protein sequence ID" value="XKM40287.1"/>
    <property type="molecule type" value="Genomic_DNA"/>
</dbReference>
<protein>
    <submittedName>
        <fullName evidence="1">Uncharacterized protein</fullName>
    </submittedName>
</protein>
<accession>A0ACD5EMD7</accession>
<reference evidence="1" key="1">
    <citation type="submission" date="2024-10" db="EMBL/GenBank/DDBJ databases">
        <title>Strain of Rhizobium-related bacteria isolated fromm roots of Vavilovia formosa.</title>
        <authorList>
            <person name="Kimeklis A."/>
            <person name="Afonin A."/>
        </authorList>
    </citation>
    <scope>NUCLEOTIDE SEQUENCE</scope>
    <source>
        <strain evidence="1">Vaf-46</strain>
    </source>
</reference>
<organism evidence="1 2">
    <name type="scientific">Rhizobium ruizarguesonis</name>
    <dbReference type="NCBI Taxonomy" id="2081791"/>
    <lineage>
        <taxon>Bacteria</taxon>
        <taxon>Pseudomonadati</taxon>
        <taxon>Pseudomonadota</taxon>
        <taxon>Alphaproteobacteria</taxon>
        <taxon>Hyphomicrobiales</taxon>
        <taxon>Rhizobiaceae</taxon>
        <taxon>Rhizobium/Agrobacterium group</taxon>
        <taxon>Rhizobium</taxon>
    </lineage>
</organism>
<sequence length="110" mass="12263">MPKVALAGRDGQLSPPGYGAERRVAWRGNSVMLMQVHDTGFEIVEEPPRRSKIYEAEWKFRIGQAVRLSELSAIVLSRYRSAAGMEIYNIWIAGDAYGRPIRSAAAKALQ</sequence>
<gene>
    <name evidence="1" type="ORF">A4U53_030615</name>
</gene>
<name>A0ACD5EMD7_9HYPH</name>
<evidence type="ECO:0000313" key="2">
    <source>
        <dbReference type="Proteomes" id="UP000078465"/>
    </source>
</evidence>
<dbReference type="Proteomes" id="UP000078465">
    <property type="component" value="Chromosome"/>
</dbReference>
<evidence type="ECO:0000313" key="1">
    <source>
        <dbReference type="EMBL" id="XKM40287.1"/>
    </source>
</evidence>